<evidence type="ECO:0000313" key="4">
    <source>
        <dbReference type="Proteomes" id="UP001152797"/>
    </source>
</evidence>
<dbReference type="EMBL" id="CAMXCT020003546">
    <property type="protein sequence ID" value="CAL1158367.1"/>
    <property type="molecule type" value="Genomic_DNA"/>
</dbReference>
<feature type="transmembrane region" description="Helical" evidence="1">
    <location>
        <begin position="424"/>
        <end position="445"/>
    </location>
</feature>
<comment type="caution">
    <text evidence="2">The sequence shown here is derived from an EMBL/GenBank/DDBJ whole genome shotgun (WGS) entry which is preliminary data.</text>
</comment>
<feature type="transmembrane region" description="Helical" evidence="1">
    <location>
        <begin position="466"/>
        <end position="488"/>
    </location>
</feature>
<proteinExistence type="predicted"/>
<keyword evidence="1" id="KW-0472">Membrane</keyword>
<reference evidence="3 4" key="2">
    <citation type="submission" date="2024-05" db="EMBL/GenBank/DDBJ databases">
        <authorList>
            <person name="Chen Y."/>
            <person name="Shah S."/>
            <person name="Dougan E. K."/>
            <person name="Thang M."/>
            <person name="Chan C."/>
        </authorList>
    </citation>
    <scope>NUCLEOTIDE SEQUENCE [LARGE SCALE GENOMIC DNA]</scope>
</reference>
<gene>
    <name evidence="2" type="ORF">C1SCF055_LOCUS30750</name>
</gene>
<dbReference type="Proteomes" id="UP001152797">
    <property type="component" value="Unassembled WGS sequence"/>
</dbReference>
<accession>A0A9P1G9S5</accession>
<keyword evidence="4" id="KW-1185">Reference proteome</keyword>
<name>A0A9P1G9S5_9DINO</name>
<feature type="transmembrane region" description="Helical" evidence="1">
    <location>
        <begin position="390"/>
        <end position="412"/>
    </location>
</feature>
<feature type="transmembrane region" description="Helical" evidence="1">
    <location>
        <begin position="273"/>
        <end position="293"/>
    </location>
</feature>
<feature type="transmembrane region" description="Helical" evidence="1">
    <location>
        <begin position="500"/>
        <end position="518"/>
    </location>
</feature>
<reference evidence="2" key="1">
    <citation type="submission" date="2022-10" db="EMBL/GenBank/DDBJ databases">
        <authorList>
            <person name="Chen Y."/>
            <person name="Dougan E. K."/>
            <person name="Chan C."/>
            <person name="Rhodes N."/>
            <person name="Thang M."/>
        </authorList>
    </citation>
    <scope>NUCLEOTIDE SEQUENCE</scope>
</reference>
<keyword evidence="1" id="KW-0812">Transmembrane</keyword>
<protein>
    <submittedName>
        <fullName evidence="2">Uncharacterized protein</fullName>
    </submittedName>
</protein>
<feature type="transmembrane region" description="Helical" evidence="1">
    <location>
        <begin position="103"/>
        <end position="123"/>
    </location>
</feature>
<evidence type="ECO:0000313" key="3">
    <source>
        <dbReference type="EMBL" id="CAL4792304.1"/>
    </source>
</evidence>
<organism evidence="2">
    <name type="scientific">Cladocopium goreaui</name>
    <dbReference type="NCBI Taxonomy" id="2562237"/>
    <lineage>
        <taxon>Eukaryota</taxon>
        <taxon>Sar</taxon>
        <taxon>Alveolata</taxon>
        <taxon>Dinophyceae</taxon>
        <taxon>Suessiales</taxon>
        <taxon>Symbiodiniaceae</taxon>
        <taxon>Cladocopium</taxon>
    </lineage>
</organism>
<dbReference type="EMBL" id="CAMXCT010003546">
    <property type="protein sequence ID" value="CAI4004992.1"/>
    <property type="molecule type" value="Genomic_DNA"/>
</dbReference>
<sequence length="592" mass="68181">MGDESMEVAKIASSAEVVRITSSMEQLQTKLRAELVRGVALDVCLSRFGQHFARPDPGMFKVDHHLYDLSKQMNRFHSFLSHDWNTSRCLKVMSLMVLYNSRAAFLSSLLVSLCVSILCGTQLIPDGFWPTLLAYSVFPFVLLFWQRIRSVILRSPKTVFFDKLCIAQHDEELKRAGIFGLAGFLDHSDELTVLWSKRYFSRLWCTYEISTFLRETEKPKPILVMPVKLAVVLMIFSAAMHLVMVGFSMLNHFLCKSLGWELHIGWIRVQEDYFENLFHVPFFGVVMPLLYYIGIGMMEDLAALPDQLRHFRVQDADCFCCSNQHRHPETGEVMPCDRLLIFKMLKRWYGRENDPKGEKLYLERFNFLVQEELAPKVLRSMGSDMLPLNYSFYMLIPAILPVLTSLIPKIMAGQSELPDASQQVIWALRLLMNWSMDGILALFWMRSSMRIWLMAVRYMPQCCSKHRVLMAFLLTMPAALMLTLILFSCDICMYLSKDDSMLPAIPFTIWLVILCGVWSQRSHVSQTGPIVGRSGSADLESLESCNGYQMDHFEYDEQQLPRENSSGDLKPDFSECNESEGDCDVSNEYFYV</sequence>
<evidence type="ECO:0000313" key="2">
    <source>
        <dbReference type="EMBL" id="CAI4004992.1"/>
    </source>
</evidence>
<dbReference type="EMBL" id="CAMXCT030003546">
    <property type="protein sequence ID" value="CAL4792304.1"/>
    <property type="molecule type" value="Genomic_DNA"/>
</dbReference>
<evidence type="ECO:0000256" key="1">
    <source>
        <dbReference type="SAM" id="Phobius"/>
    </source>
</evidence>
<keyword evidence="1" id="KW-1133">Transmembrane helix</keyword>
<dbReference type="OrthoDB" id="439367at2759"/>
<feature type="transmembrane region" description="Helical" evidence="1">
    <location>
        <begin position="129"/>
        <end position="145"/>
    </location>
</feature>
<dbReference type="AlphaFoldDB" id="A0A9P1G9S5"/>
<feature type="transmembrane region" description="Helical" evidence="1">
    <location>
        <begin position="229"/>
        <end position="253"/>
    </location>
</feature>